<evidence type="ECO:0000313" key="2">
    <source>
        <dbReference type="Proteomes" id="UP001595547"/>
    </source>
</evidence>
<proteinExistence type="predicted"/>
<dbReference type="RefSeq" id="WP_380072118.1">
    <property type="nucleotide sequence ID" value="NZ_JBHRTO010000001.1"/>
</dbReference>
<keyword evidence="2" id="KW-1185">Reference proteome</keyword>
<accession>A0ABV7IZZ3</accession>
<dbReference type="InterPro" id="IPR011101">
    <property type="entry name" value="DUF5131"/>
</dbReference>
<sequence length="344" mass="38247">MADKSLIEWTDATWNPITGCTLVDDGCRHCYAAHLITSWPAIGNHPSREGLARKNAAGESKFTGEVRFNEQWLDQPLRWKKPRRIFVCAHGDLFHPEVPDEWIDKVFAVMALAPQHTFQVLTKRPERAREYLMGLTCDGARRLNVARMAGHLFGDEADAKASNRHWPMSNVWMLTSVSDQASANERIPQLLACPAAVRGISAEPLLGPVDLTLDGLVCLPCPASLDGLRMDTDTGAYECCSRCDYTGVGSEWGIDWVICGGESGPHARPMHPDWARSLRDQCVAAGVPFLFKQWGEWAADQIGPEDARSTRYPPGHVEFLKIGKKRAGRKLDGVEWSQFPEVAE</sequence>
<dbReference type="Proteomes" id="UP001595547">
    <property type="component" value="Unassembled WGS sequence"/>
</dbReference>
<reference evidence="2" key="1">
    <citation type="journal article" date="2019" name="Int. J. Syst. Evol. Microbiol.">
        <title>The Global Catalogue of Microorganisms (GCM) 10K type strain sequencing project: providing services to taxonomists for standard genome sequencing and annotation.</title>
        <authorList>
            <consortium name="The Broad Institute Genomics Platform"/>
            <consortium name="The Broad Institute Genome Sequencing Center for Infectious Disease"/>
            <person name="Wu L."/>
            <person name="Ma J."/>
        </authorList>
    </citation>
    <scope>NUCLEOTIDE SEQUENCE [LARGE SCALE GENOMIC DNA]</scope>
    <source>
        <strain evidence="2">KCTC 52039</strain>
    </source>
</reference>
<name>A0ABV7IZZ3_9RHOB</name>
<protein>
    <submittedName>
        <fullName evidence="1">Phage Gp37/Gp68 family protein</fullName>
    </submittedName>
</protein>
<dbReference type="EMBL" id="JBHRTO010000001">
    <property type="protein sequence ID" value="MFC3180494.1"/>
    <property type="molecule type" value="Genomic_DNA"/>
</dbReference>
<gene>
    <name evidence="1" type="ORF">ACFOGH_05800</name>
</gene>
<comment type="caution">
    <text evidence="1">The sequence shown here is derived from an EMBL/GenBank/DDBJ whole genome shotgun (WGS) entry which is preliminary data.</text>
</comment>
<organism evidence="1 2">
    <name type="scientific">Cypionkella sinensis</name>
    <dbReference type="NCBI Taxonomy" id="1756043"/>
    <lineage>
        <taxon>Bacteria</taxon>
        <taxon>Pseudomonadati</taxon>
        <taxon>Pseudomonadota</taxon>
        <taxon>Alphaproteobacteria</taxon>
        <taxon>Rhodobacterales</taxon>
        <taxon>Paracoccaceae</taxon>
        <taxon>Cypionkella</taxon>
    </lineage>
</organism>
<evidence type="ECO:0000313" key="1">
    <source>
        <dbReference type="EMBL" id="MFC3180494.1"/>
    </source>
</evidence>
<dbReference type="Pfam" id="PF07505">
    <property type="entry name" value="DUF5131"/>
    <property type="match status" value="1"/>
</dbReference>